<organism evidence="3 4">
    <name type="scientific">Oceanidesulfovibrio marinus</name>
    <dbReference type="NCBI Taxonomy" id="370038"/>
    <lineage>
        <taxon>Bacteria</taxon>
        <taxon>Pseudomonadati</taxon>
        <taxon>Thermodesulfobacteriota</taxon>
        <taxon>Desulfovibrionia</taxon>
        <taxon>Desulfovibrionales</taxon>
        <taxon>Desulfovibrionaceae</taxon>
        <taxon>Oceanidesulfovibrio</taxon>
    </lineage>
</organism>
<feature type="chain" id="PRO_5026713613" evidence="2">
    <location>
        <begin position="29"/>
        <end position="425"/>
    </location>
</feature>
<dbReference type="InterPro" id="IPR050261">
    <property type="entry name" value="FrsA_esterase"/>
</dbReference>
<evidence type="ECO:0000313" key="4">
    <source>
        <dbReference type="Proteomes" id="UP000434052"/>
    </source>
</evidence>
<dbReference type="GO" id="GO:0016787">
    <property type="term" value="F:hydrolase activity"/>
    <property type="evidence" value="ECO:0007669"/>
    <property type="project" value="UniProtKB-KW"/>
</dbReference>
<keyword evidence="1 3" id="KW-0378">Hydrolase</keyword>
<keyword evidence="2" id="KW-0732">Signal</keyword>
<gene>
    <name evidence="3" type="ORF">DQK91_10745</name>
</gene>
<sequence>MISFRFAAFPLAAVLLVALSLRPDVVRAAEETAFDAHANTFSYFFEDGDMDFHFGNLILGSAGNGGVETGEAYYAASQIQDGDAASWQQQWSELARRVQARGEQSLAGGHTVSACTQFLRAAYYYRLSVISMLPDDPQLKERAAAARELMRKAGALMDPPLEYIEIPFEDTVLPGFFRKAANGDAPTKTLIMIGGGETFAEDLYFYIAPQAFARGYNFMTVDLPGQGVLPSEGLVFRPDMYVPMQAVVDYAVGMPEVDTERLAMFGYSGGGGFAPQAAEHDPRIKAVVMSAAVVDAYPLFSDMPAVVATPEEMAAWSSFHANVVQVICWRWGVPMDTPSALAEANKGFTFDPTGIDVPALIVVGEGEMKSDEVRRQQNLALGGFSNPDSKMVVTPSNEGASNHCIMENRSIVGQVVFDWLDDIFE</sequence>
<evidence type="ECO:0000256" key="2">
    <source>
        <dbReference type="SAM" id="SignalP"/>
    </source>
</evidence>
<reference evidence="3 4" key="1">
    <citation type="submission" date="2018-06" db="EMBL/GenBank/DDBJ databases">
        <title>Complete genome of Desulfovibrio marinus P48SEP.</title>
        <authorList>
            <person name="Crispim J.S."/>
            <person name="Vidigal P.M.P."/>
            <person name="Silva L.C.F."/>
            <person name="Araujo L.C."/>
            <person name="Laguardia C.N."/>
            <person name="Dias R.S."/>
            <person name="Sousa M.P."/>
            <person name="Paula S.O."/>
            <person name="Silva C."/>
        </authorList>
    </citation>
    <scope>NUCLEOTIDE SEQUENCE [LARGE SCALE GENOMIC DNA]</scope>
    <source>
        <strain evidence="3 4">P48SEP</strain>
    </source>
</reference>
<protein>
    <submittedName>
        <fullName evidence="3">Alpha/beta hydrolase</fullName>
    </submittedName>
</protein>
<dbReference type="Gene3D" id="1.20.1440.110">
    <property type="entry name" value="acylaminoacyl peptidase"/>
    <property type="match status" value="1"/>
</dbReference>
<accession>A0A6P1ZGC9</accession>
<dbReference type="OrthoDB" id="217645at2"/>
<dbReference type="Pfam" id="PF06500">
    <property type="entry name" value="FrsA-like"/>
    <property type="match status" value="1"/>
</dbReference>
<feature type="signal peptide" evidence="2">
    <location>
        <begin position="1"/>
        <end position="28"/>
    </location>
</feature>
<dbReference type="PANTHER" id="PTHR22946:SF13">
    <property type="entry name" value="ALPHA_BETA HYDROLASE PSOB"/>
    <property type="match status" value="1"/>
</dbReference>
<evidence type="ECO:0000256" key="1">
    <source>
        <dbReference type="ARBA" id="ARBA00022801"/>
    </source>
</evidence>
<dbReference type="EMBL" id="QMIF01000006">
    <property type="protein sequence ID" value="TVM33695.1"/>
    <property type="molecule type" value="Genomic_DNA"/>
</dbReference>
<proteinExistence type="predicted"/>
<dbReference type="PANTHER" id="PTHR22946">
    <property type="entry name" value="DIENELACTONE HYDROLASE DOMAIN-CONTAINING PROTEIN-RELATED"/>
    <property type="match status" value="1"/>
</dbReference>
<dbReference type="SUPFAM" id="SSF53474">
    <property type="entry name" value="alpha/beta-Hydrolases"/>
    <property type="match status" value="1"/>
</dbReference>
<dbReference type="Gene3D" id="3.40.50.1820">
    <property type="entry name" value="alpha/beta hydrolase"/>
    <property type="match status" value="1"/>
</dbReference>
<comment type="caution">
    <text evidence="3">The sequence shown here is derived from an EMBL/GenBank/DDBJ whole genome shotgun (WGS) entry which is preliminary data.</text>
</comment>
<dbReference type="RefSeq" id="WP_144305361.1">
    <property type="nucleotide sequence ID" value="NZ_QMIF01000006.1"/>
</dbReference>
<evidence type="ECO:0000313" key="3">
    <source>
        <dbReference type="EMBL" id="TVM33695.1"/>
    </source>
</evidence>
<name>A0A6P1ZGC9_9BACT</name>
<dbReference type="InterPro" id="IPR010520">
    <property type="entry name" value="FrsA-like"/>
</dbReference>
<dbReference type="Proteomes" id="UP000434052">
    <property type="component" value="Unassembled WGS sequence"/>
</dbReference>
<dbReference type="AlphaFoldDB" id="A0A6P1ZGC9"/>
<dbReference type="InterPro" id="IPR029058">
    <property type="entry name" value="AB_hydrolase_fold"/>
</dbReference>